<dbReference type="SUPFAM" id="SSF55931">
    <property type="entry name" value="Glutamine synthetase/guanido kinase"/>
    <property type="match status" value="1"/>
</dbReference>
<comment type="subunit">
    <text evidence="2 11">Heterotrimer of A, B and C subunits.</text>
</comment>
<keyword evidence="13" id="KW-0808">Transferase</keyword>
<reference evidence="13 14" key="1">
    <citation type="submission" date="2018-01" db="EMBL/GenBank/DDBJ databases">
        <title>G. obscuriglobus.</title>
        <authorList>
            <person name="Franke J."/>
            <person name="Blomberg W."/>
            <person name="Selmecki A."/>
        </authorList>
    </citation>
    <scope>NUCLEOTIDE SEQUENCE [LARGE SCALE GENOMIC DNA]</scope>
    <source>
        <strain evidence="13 14">DSM 5831</strain>
    </source>
</reference>
<comment type="similarity">
    <text evidence="1 11">Belongs to the GatB/GatE family. GatB subfamily.</text>
</comment>
<dbReference type="GO" id="GO:0006412">
    <property type="term" value="P:translation"/>
    <property type="evidence" value="ECO:0007669"/>
    <property type="project" value="UniProtKB-UniRule"/>
</dbReference>
<comment type="catalytic activity">
    <reaction evidence="10 11">
        <text>L-glutamyl-tRNA(Gln) + L-glutamine + ATP + H2O = L-glutaminyl-tRNA(Gln) + L-glutamate + ADP + phosphate + H(+)</text>
        <dbReference type="Rhea" id="RHEA:17521"/>
        <dbReference type="Rhea" id="RHEA-COMP:9681"/>
        <dbReference type="Rhea" id="RHEA-COMP:9684"/>
        <dbReference type="ChEBI" id="CHEBI:15377"/>
        <dbReference type="ChEBI" id="CHEBI:15378"/>
        <dbReference type="ChEBI" id="CHEBI:29985"/>
        <dbReference type="ChEBI" id="CHEBI:30616"/>
        <dbReference type="ChEBI" id="CHEBI:43474"/>
        <dbReference type="ChEBI" id="CHEBI:58359"/>
        <dbReference type="ChEBI" id="CHEBI:78520"/>
        <dbReference type="ChEBI" id="CHEBI:78521"/>
        <dbReference type="ChEBI" id="CHEBI:456216"/>
    </reaction>
</comment>
<dbReference type="SUPFAM" id="SSF89095">
    <property type="entry name" value="GatB/YqeY motif"/>
    <property type="match status" value="1"/>
</dbReference>
<keyword evidence="4 11" id="KW-0436">Ligase</keyword>
<dbReference type="GO" id="GO:0070681">
    <property type="term" value="P:glutaminyl-tRNAGln biosynthesis via transamidation"/>
    <property type="evidence" value="ECO:0007669"/>
    <property type="project" value="TreeGrafter"/>
</dbReference>
<evidence type="ECO:0000259" key="12">
    <source>
        <dbReference type="SMART" id="SM00845"/>
    </source>
</evidence>
<comment type="catalytic activity">
    <reaction evidence="9 11">
        <text>L-aspartyl-tRNA(Asn) + L-glutamine + ATP + H2O = L-asparaginyl-tRNA(Asn) + L-glutamate + ADP + phosphate + 2 H(+)</text>
        <dbReference type="Rhea" id="RHEA:14513"/>
        <dbReference type="Rhea" id="RHEA-COMP:9674"/>
        <dbReference type="Rhea" id="RHEA-COMP:9677"/>
        <dbReference type="ChEBI" id="CHEBI:15377"/>
        <dbReference type="ChEBI" id="CHEBI:15378"/>
        <dbReference type="ChEBI" id="CHEBI:29985"/>
        <dbReference type="ChEBI" id="CHEBI:30616"/>
        <dbReference type="ChEBI" id="CHEBI:43474"/>
        <dbReference type="ChEBI" id="CHEBI:58359"/>
        <dbReference type="ChEBI" id="CHEBI:78515"/>
        <dbReference type="ChEBI" id="CHEBI:78516"/>
        <dbReference type="ChEBI" id="CHEBI:456216"/>
    </reaction>
</comment>
<evidence type="ECO:0000256" key="7">
    <source>
        <dbReference type="ARBA" id="ARBA00022917"/>
    </source>
</evidence>
<keyword evidence="5 11" id="KW-0547">Nucleotide-binding</keyword>
<dbReference type="EMBL" id="CP025958">
    <property type="protein sequence ID" value="AWM40929.1"/>
    <property type="molecule type" value="Genomic_DNA"/>
</dbReference>
<dbReference type="InterPro" id="IPR014746">
    <property type="entry name" value="Gln_synth/guanido_kin_cat_dom"/>
</dbReference>
<dbReference type="GO" id="GO:0005524">
    <property type="term" value="F:ATP binding"/>
    <property type="evidence" value="ECO:0007669"/>
    <property type="project" value="UniProtKB-KW"/>
</dbReference>
<dbReference type="InterPro" id="IPR017958">
    <property type="entry name" value="Gln-tRNA_amidoTrfase_suB_CS"/>
</dbReference>
<evidence type="ECO:0000256" key="8">
    <source>
        <dbReference type="ARBA" id="ARBA00024799"/>
    </source>
</evidence>
<dbReference type="Proteomes" id="UP000245802">
    <property type="component" value="Chromosome"/>
</dbReference>
<name>A0A2Z3H2C2_9BACT</name>
<dbReference type="InterPro" id="IPR017959">
    <property type="entry name" value="Asn/Gln-tRNA_amidoTrfase_suB/E"/>
</dbReference>
<dbReference type="SMART" id="SM00845">
    <property type="entry name" value="GatB_Yqey"/>
    <property type="match status" value="1"/>
</dbReference>
<comment type="function">
    <text evidence="8 11">Allows the formation of correctly charged Asn-tRNA(Asn) or Gln-tRNA(Gln) through the transamidation of misacylated Asp-tRNA(Asn) or Glu-tRNA(Gln) in organisms which lack either or both of asparaginyl-tRNA or glutaminyl-tRNA synthetases. The reaction takes place in the presence of glutamine and ATP through an activated phospho-Asp-tRNA(Asn) or phospho-Glu-tRNA(Gln).</text>
</comment>
<dbReference type="InterPro" id="IPR023168">
    <property type="entry name" value="GatB_Yqey_C_2"/>
</dbReference>
<dbReference type="GO" id="GO:0050566">
    <property type="term" value="F:asparaginyl-tRNA synthase (glutamine-hydrolyzing) activity"/>
    <property type="evidence" value="ECO:0007669"/>
    <property type="project" value="RHEA"/>
</dbReference>
<evidence type="ECO:0000256" key="11">
    <source>
        <dbReference type="HAMAP-Rule" id="MF_00121"/>
    </source>
</evidence>
<dbReference type="EC" id="6.3.5.-" evidence="11"/>
<evidence type="ECO:0000313" key="14">
    <source>
        <dbReference type="Proteomes" id="UP000245802"/>
    </source>
</evidence>
<protein>
    <recommendedName>
        <fullName evidence="3 11">Aspartyl/glutamyl-tRNA(Asn/Gln) amidotransferase subunit B</fullName>
        <shortName evidence="11">Asp/Glu-ADT subunit B</shortName>
        <ecNumber evidence="11">6.3.5.-</ecNumber>
    </recommendedName>
</protein>
<keyword evidence="6 11" id="KW-0067">ATP-binding</keyword>
<dbReference type="InterPro" id="IPR003789">
    <property type="entry name" value="Asn/Gln_tRNA_amidoTrase-B-like"/>
</dbReference>
<dbReference type="NCBIfam" id="NF004012">
    <property type="entry name" value="PRK05477.1-2"/>
    <property type="match status" value="1"/>
</dbReference>
<sequence>MAEPYKIVIGLEVHVQLLTKTKLFCGCLNKFGLPPNTATCPVCLGMPGSLPVMNEQAFKLALRAALALNCQIARHPGQAPGFTKWDRKNYYYPDLPKNYQISQYDLPFSHDGWLEINIAKDPKKEFVGRKIGIIRAHLEEDAGKNLHDESGKGGDTLVDLNRTGTPLLEIVSHPDMTSPEEAIAYLEEIRLMLREIGVSDCEMQEGSLRCDANVNIHVPVIGKEHAETGKDYHATPLVEIKNLNSFRAVGRAITYEAKRHYEEYQKDTAGTFRFGKMLKTTAGWDDAKGVTVVQRHKEDAADYRYFPEPDLVPVVVTEAQLAEARAAMGELPQEQRKRLVAQYGLSSYDAQVLTAKGRPTVAYFEAVATALNDGKAAANRMSDLVYPALTERKEEITEFPFDAAKFADFVKTGPTNSQDRRDVFKLMVDEGLDLAAAKVRAGIKEVNADALRESVRQAIANNPKAVADFKSGKDAAKMKIVGEVMKANKGVSNEVVRGLVDEELAKV</sequence>
<dbReference type="HAMAP" id="MF_00121">
    <property type="entry name" value="GatB"/>
    <property type="match status" value="1"/>
</dbReference>
<dbReference type="PROSITE" id="PS01234">
    <property type="entry name" value="GATB"/>
    <property type="match status" value="1"/>
</dbReference>
<evidence type="ECO:0000256" key="2">
    <source>
        <dbReference type="ARBA" id="ARBA00011123"/>
    </source>
</evidence>
<evidence type="ECO:0000256" key="9">
    <source>
        <dbReference type="ARBA" id="ARBA00047380"/>
    </source>
</evidence>
<dbReference type="InterPro" id="IPR018027">
    <property type="entry name" value="Asn/Gln_amidotransferase"/>
</dbReference>
<dbReference type="RefSeq" id="WP_010043693.1">
    <property type="nucleotide sequence ID" value="NZ_CP025958.1"/>
</dbReference>
<accession>A0A2Z3H2C2</accession>
<dbReference type="Gene3D" id="1.10.10.410">
    <property type="match status" value="1"/>
</dbReference>
<dbReference type="AlphaFoldDB" id="A0A2Z3H2C2"/>
<evidence type="ECO:0000256" key="6">
    <source>
        <dbReference type="ARBA" id="ARBA00022840"/>
    </source>
</evidence>
<evidence type="ECO:0000256" key="5">
    <source>
        <dbReference type="ARBA" id="ARBA00022741"/>
    </source>
</evidence>
<keyword evidence="7 11" id="KW-0648">Protein biosynthesis</keyword>
<gene>
    <name evidence="11" type="primary">gatB</name>
    <name evidence="13" type="ORF">C1280_30685</name>
</gene>
<evidence type="ECO:0000256" key="1">
    <source>
        <dbReference type="ARBA" id="ARBA00005306"/>
    </source>
</evidence>
<dbReference type="NCBIfam" id="TIGR00133">
    <property type="entry name" value="gatB"/>
    <property type="match status" value="1"/>
</dbReference>
<dbReference type="OrthoDB" id="9804078at2"/>
<dbReference type="Pfam" id="PF02934">
    <property type="entry name" value="GatB_N"/>
    <property type="match status" value="1"/>
</dbReference>
<dbReference type="GO" id="GO:0016740">
    <property type="term" value="F:transferase activity"/>
    <property type="evidence" value="ECO:0007669"/>
    <property type="project" value="UniProtKB-KW"/>
</dbReference>
<dbReference type="PANTHER" id="PTHR11659">
    <property type="entry name" value="GLUTAMYL-TRNA GLN AMIDOTRANSFERASE SUBUNIT B MITOCHONDRIAL AND PROKARYOTIC PET112-RELATED"/>
    <property type="match status" value="1"/>
</dbReference>
<keyword evidence="14" id="KW-1185">Reference proteome</keyword>
<dbReference type="NCBIfam" id="NF004014">
    <property type="entry name" value="PRK05477.1-4"/>
    <property type="match status" value="1"/>
</dbReference>
<evidence type="ECO:0000313" key="13">
    <source>
        <dbReference type="EMBL" id="AWM40929.1"/>
    </source>
</evidence>
<dbReference type="KEGG" id="gog:C1280_30685"/>
<feature type="domain" description="Asn/Gln amidotransferase" evidence="12">
    <location>
        <begin position="362"/>
        <end position="504"/>
    </location>
</feature>
<proteinExistence type="inferred from homology"/>
<evidence type="ECO:0000256" key="4">
    <source>
        <dbReference type="ARBA" id="ARBA00022598"/>
    </source>
</evidence>
<dbReference type="InterPro" id="IPR004413">
    <property type="entry name" value="GatB"/>
</dbReference>
<evidence type="ECO:0000256" key="3">
    <source>
        <dbReference type="ARBA" id="ARBA00016923"/>
    </source>
</evidence>
<dbReference type="InterPro" id="IPR006075">
    <property type="entry name" value="Asn/Gln-tRNA_Trfase_suB/E_cat"/>
</dbReference>
<evidence type="ECO:0000256" key="10">
    <source>
        <dbReference type="ARBA" id="ARBA00047913"/>
    </source>
</evidence>
<dbReference type="PANTHER" id="PTHR11659:SF0">
    <property type="entry name" value="GLUTAMYL-TRNA(GLN) AMIDOTRANSFERASE SUBUNIT B, MITOCHONDRIAL"/>
    <property type="match status" value="1"/>
</dbReference>
<organism evidence="13 14">
    <name type="scientific">Gemmata obscuriglobus</name>
    <dbReference type="NCBI Taxonomy" id="114"/>
    <lineage>
        <taxon>Bacteria</taxon>
        <taxon>Pseudomonadati</taxon>
        <taxon>Planctomycetota</taxon>
        <taxon>Planctomycetia</taxon>
        <taxon>Gemmatales</taxon>
        <taxon>Gemmataceae</taxon>
        <taxon>Gemmata</taxon>
    </lineage>
</organism>
<dbReference type="Pfam" id="PF02637">
    <property type="entry name" value="GatB_Yqey"/>
    <property type="match status" value="1"/>
</dbReference>
<dbReference type="GO" id="GO:0050567">
    <property type="term" value="F:glutaminyl-tRNA synthase (glutamine-hydrolyzing) activity"/>
    <property type="evidence" value="ECO:0007669"/>
    <property type="project" value="UniProtKB-UniRule"/>
</dbReference>